<accession>A0A0U0ZT25</accession>
<evidence type="ECO:0000313" key="2">
    <source>
        <dbReference type="Proteomes" id="UP000045782"/>
    </source>
</evidence>
<proteinExistence type="predicted"/>
<dbReference type="Proteomes" id="UP000045782">
    <property type="component" value="Unassembled WGS sequence"/>
</dbReference>
<name>A0A0U0ZT25_9MYCO</name>
<reference evidence="1 2" key="1">
    <citation type="submission" date="2015-03" db="EMBL/GenBank/DDBJ databases">
        <authorList>
            <person name="Murphy D."/>
        </authorList>
    </citation>
    <scope>NUCLEOTIDE SEQUENCE [LARGE SCALE GENOMIC DNA]</scope>
    <source>
        <strain evidence="1 2">PAP088</strain>
    </source>
</reference>
<dbReference type="AlphaFoldDB" id="A0A0U0ZT25"/>
<evidence type="ECO:0000313" key="1">
    <source>
        <dbReference type="EMBL" id="CPV66700.1"/>
    </source>
</evidence>
<dbReference type="EMBL" id="CSWP01000009">
    <property type="protein sequence ID" value="CPV66700.1"/>
    <property type="molecule type" value="Genomic_DNA"/>
</dbReference>
<sequence length="200" mass="22933">MRPLKWIFPNTGANQMTTVAEPTPPPLYDYWQYTLMPISEVPYPQGLGKVGYEELRTGMKQLLGARHESPDAHEDAFWTPKYQRLIEKHLKPTFDQGGDIVDIAQQVASIAEHNPVIGQRLSGLRPDSENRYWAGLPPLDDGLSQYVKSWIDHPPEITLYANGKHLYDGGRHRIAYLRYRVQRINPNFRVLVNLNKLVSS</sequence>
<protein>
    <submittedName>
        <fullName evidence="1">Uncharacterized protein</fullName>
    </submittedName>
</protein>
<organism evidence="1 2">
    <name type="scientific">Mycobacteroides abscessus</name>
    <dbReference type="NCBI Taxonomy" id="36809"/>
    <lineage>
        <taxon>Bacteria</taxon>
        <taxon>Bacillati</taxon>
        <taxon>Actinomycetota</taxon>
        <taxon>Actinomycetes</taxon>
        <taxon>Mycobacteriales</taxon>
        <taxon>Mycobacteriaceae</taxon>
        <taxon>Mycobacteroides</taxon>
    </lineage>
</organism>
<gene>
    <name evidence="1" type="ORF">ERS075579_04058</name>
</gene>
<dbReference type="RefSeq" id="WP_131724597.1">
    <property type="nucleotide sequence ID" value="NZ_CSWP01000009.1"/>
</dbReference>